<dbReference type="Ensembl" id="ENSPSNT00000025739.1">
    <property type="protein sequence ID" value="ENSPSNP00000022882.1"/>
    <property type="gene ID" value="ENSPSNG00000016788.1"/>
</dbReference>
<name>A0A8C9CI85_PHOSS</name>
<feature type="coiled-coil region" evidence="2">
    <location>
        <begin position="60"/>
        <end position="94"/>
    </location>
</feature>
<dbReference type="InterPro" id="IPR004244">
    <property type="entry name" value="Transposase_22"/>
</dbReference>
<feature type="domain" description="L1 transposable element RRM" evidence="4">
    <location>
        <begin position="133"/>
        <end position="201"/>
    </location>
</feature>
<accession>A0A8C9CI85</accession>
<evidence type="ECO:0000259" key="4">
    <source>
        <dbReference type="Pfam" id="PF02994"/>
    </source>
</evidence>
<dbReference type="Proteomes" id="UP000694554">
    <property type="component" value="Chromosome X"/>
</dbReference>
<dbReference type="Pfam" id="PF17489">
    <property type="entry name" value="Tnp_22_trimer"/>
    <property type="match status" value="1"/>
</dbReference>
<evidence type="ECO:0000256" key="3">
    <source>
        <dbReference type="SAM" id="MobiDB-lite"/>
    </source>
</evidence>
<comment type="similarity">
    <text evidence="1">Belongs to the transposase 22 family.</text>
</comment>
<evidence type="ECO:0000313" key="6">
    <source>
        <dbReference type="Ensembl" id="ENSPSNP00000022882.1"/>
    </source>
</evidence>
<evidence type="ECO:0000256" key="1">
    <source>
        <dbReference type="ARBA" id="ARBA00061640"/>
    </source>
</evidence>
<evidence type="ECO:0000313" key="7">
    <source>
        <dbReference type="Proteomes" id="UP000694554"/>
    </source>
</evidence>
<sequence>MRRQNNTQQMKEQDKNPPDLTNEDKTGSLPEEEFRIMIVKMIQYLGNRIDKMQEIFNKDLEELKMKQTTMNNTINEMKNTLDGINSRITEAEERISDPEDKIVEITTAEQNKEKRMKRTEDSLRDLWDNINHTNIRIIGVPEEQEKKKGTEKIFEEIIVENFPNIGKEIVNQVQEAQRVPYRINPRRNTPRHILIKLSKIKF</sequence>
<dbReference type="Gene3D" id="1.20.5.390">
    <property type="entry name" value="L1 transposable element, trimerization domain"/>
    <property type="match status" value="1"/>
</dbReference>
<protein>
    <recommendedName>
        <fullName evidence="8">Transposase</fullName>
    </recommendedName>
</protein>
<dbReference type="FunFam" id="3.30.70.1820:FF:000002">
    <property type="entry name" value="LINE-1 retrotransposable element ORF1 protein"/>
    <property type="match status" value="1"/>
</dbReference>
<dbReference type="GeneTree" id="ENSGT01050000244818"/>
<evidence type="ECO:0008006" key="8">
    <source>
        <dbReference type="Google" id="ProtNLM"/>
    </source>
</evidence>
<evidence type="ECO:0000256" key="2">
    <source>
        <dbReference type="SAM" id="Coils"/>
    </source>
</evidence>
<dbReference type="AlphaFoldDB" id="A0A8C9CI85"/>
<feature type="region of interest" description="Disordered" evidence="3">
    <location>
        <begin position="1"/>
        <end position="28"/>
    </location>
</feature>
<reference evidence="6" key="1">
    <citation type="submission" date="2019-08" db="EMBL/GenBank/DDBJ databases">
        <title>Phocoena sinus (Vaquita) genome, mPhoSin1, primary haplotype.</title>
        <authorList>
            <person name="Morin P."/>
            <person name="Mountcastle J."/>
            <person name="Fungtammasan C."/>
            <person name="Rhie A."/>
            <person name="Rojas-Bracho L."/>
            <person name="Smith C.R."/>
            <person name="Taylor B.L."/>
            <person name="Gulland F.M.D."/>
            <person name="Musser W."/>
            <person name="Houck M."/>
            <person name="Haase B."/>
            <person name="Paez S."/>
            <person name="Howe K."/>
            <person name="Torrance J."/>
            <person name="Formenti G."/>
            <person name="Phillippy A."/>
            <person name="Ryder O."/>
            <person name="Jarvis E.D."/>
            <person name="Fedrigo O."/>
        </authorList>
    </citation>
    <scope>NUCLEOTIDE SEQUENCE [LARGE SCALE GENOMIC DNA]</scope>
</reference>
<feature type="domain" description="L1 transposable element trimerization" evidence="5">
    <location>
        <begin position="91"/>
        <end position="128"/>
    </location>
</feature>
<reference evidence="6" key="2">
    <citation type="submission" date="2025-08" db="UniProtKB">
        <authorList>
            <consortium name="Ensembl"/>
        </authorList>
    </citation>
    <scope>IDENTIFICATION</scope>
</reference>
<organism evidence="6 7">
    <name type="scientific">Phocoena sinus</name>
    <name type="common">Vaquita</name>
    <dbReference type="NCBI Taxonomy" id="42100"/>
    <lineage>
        <taxon>Eukaryota</taxon>
        <taxon>Metazoa</taxon>
        <taxon>Chordata</taxon>
        <taxon>Craniata</taxon>
        <taxon>Vertebrata</taxon>
        <taxon>Euteleostomi</taxon>
        <taxon>Mammalia</taxon>
        <taxon>Eutheria</taxon>
        <taxon>Laurasiatheria</taxon>
        <taxon>Artiodactyla</taxon>
        <taxon>Whippomorpha</taxon>
        <taxon>Cetacea</taxon>
        <taxon>Odontoceti</taxon>
        <taxon>Phocoenidae</taxon>
        <taxon>Phocoena</taxon>
    </lineage>
</organism>
<reference evidence="6" key="3">
    <citation type="submission" date="2025-09" db="UniProtKB">
        <authorList>
            <consortium name="Ensembl"/>
        </authorList>
    </citation>
    <scope>IDENTIFICATION</scope>
</reference>
<evidence type="ECO:0000259" key="5">
    <source>
        <dbReference type="Pfam" id="PF17489"/>
    </source>
</evidence>
<feature type="compositionally biased region" description="Polar residues" evidence="3">
    <location>
        <begin position="1"/>
        <end position="10"/>
    </location>
</feature>
<feature type="compositionally biased region" description="Basic and acidic residues" evidence="3">
    <location>
        <begin position="11"/>
        <end position="26"/>
    </location>
</feature>
<keyword evidence="2" id="KW-0175">Coiled coil</keyword>
<keyword evidence="7" id="KW-1185">Reference proteome</keyword>
<dbReference type="PANTHER" id="PTHR11505">
    <property type="entry name" value="L1 TRANSPOSABLE ELEMENT-RELATED"/>
    <property type="match status" value="1"/>
</dbReference>
<dbReference type="InterPro" id="IPR035301">
    <property type="entry name" value="L1_trimer"/>
</dbReference>
<dbReference type="InterPro" id="IPR043636">
    <property type="entry name" value="L1_RRM_dom"/>
</dbReference>
<dbReference type="Gene3D" id="3.30.70.1820">
    <property type="entry name" value="L1 transposable element, RRM domain"/>
    <property type="match status" value="1"/>
</dbReference>
<dbReference type="Pfam" id="PF02994">
    <property type="entry name" value="Transposase_22"/>
    <property type="match status" value="1"/>
</dbReference>
<proteinExistence type="inferred from homology"/>